<dbReference type="OrthoDB" id="1260658at2"/>
<keyword evidence="4" id="KW-1185">Reference proteome</keyword>
<evidence type="ECO:0000313" key="3">
    <source>
        <dbReference type="EMBL" id="EJL70813.1"/>
    </source>
</evidence>
<name>J2KCC3_9FLAO</name>
<feature type="compositionally biased region" description="Polar residues" evidence="1">
    <location>
        <begin position="77"/>
        <end position="87"/>
    </location>
</feature>
<gene>
    <name evidence="3" type="ORF">PMI13_02675</name>
</gene>
<feature type="signal peptide" evidence="2">
    <location>
        <begin position="1"/>
        <end position="18"/>
    </location>
</feature>
<proteinExistence type="predicted"/>
<dbReference type="PATRIC" id="fig|1144316.3.peg.2693"/>
<reference evidence="3 4" key="1">
    <citation type="journal article" date="2012" name="J. Bacteriol.">
        <title>Twenty-one genome sequences from Pseudomonas species and 19 genome sequences from diverse bacteria isolated from the rhizosphere and endosphere of Populus deltoides.</title>
        <authorList>
            <person name="Brown S.D."/>
            <person name="Utturkar S.M."/>
            <person name="Klingeman D.M."/>
            <person name="Johnson C.M."/>
            <person name="Martin S.L."/>
            <person name="Land M.L."/>
            <person name="Lu T.Y."/>
            <person name="Schadt C.W."/>
            <person name="Doktycz M.J."/>
            <person name="Pelletier D.A."/>
        </authorList>
    </citation>
    <scope>NUCLEOTIDE SEQUENCE [LARGE SCALE GENOMIC DNA]</scope>
    <source>
        <strain evidence="3 4">CF314</strain>
    </source>
</reference>
<dbReference type="Proteomes" id="UP000007509">
    <property type="component" value="Unassembled WGS sequence"/>
</dbReference>
<sequence length="139" mass="15390">MKTLYITALLTLSLSIYAQENKMAPPVQEDQTLKQAKDFETKMLKEAKERAEKKTVQTILASDQGLEVKQESKPATAASNNTGKLLPNTASFEEMLATIPNRQTKKANNSRNTNNNVAGLPNTATLEEIKKTIPKTNNR</sequence>
<comment type="caution">
    <text evidence="3">The sequence shown here is derived from an EMBL/GenBank/DDBJ whole genome shotgun (WGS) entry which is preliminary data.</text>
</comment>
<evidence type="ECO:0000256" key="1">
    <source>
        <dbReference type="SAM" id="MobiDB-lite"/>
    </source>
</evidence>
<dbReference type="RefSeq" id="WP_007844449.1">
    <property type="nucleotide sequence ID" value="NZ_AKJY01000050.1"/>
</dbReference>
<evidence type="ECO:0000256" key="2">
    <source>
        <dbReference type="SAM" id="SignalP"/>
    </source>
</evidence>
<dbReference type="AlphaFoldDB" id="J2KCC3"/>
<organism evidence="3 4">
    <name type="scientific">Chryseobacterium populi</name>
    <dbReference type="NCBI Taxonomy" id="1144316"/>
    <lineage>
        <taxon>Bacteria</taxon>
        <taxon>Pseudomonadati</taxon>
        <taxon>Bacteroidota</taxon>
        <taxon>Flavobacteriia</taxon>
        <taxon>Flavobacteriales</taxon>
        <taxon>Weeksellaceae</taxon>
        <taxon>Chryseobacterium group</taxon>
        <taxon>Chryseobacterium</taxon>
    </lineage>
</organism>
<keyword evidence="2" id="KW-0732">Signal</keyword>
<accession>J2KCC3</accession>
<feature type="region of interest" description="Disordered" evidence="1">
    <location>
        <begin position="101"/>
        <end position="139"/>
    </location>
</feature>
<dbReference type="EMBL" id="AKJY01000050">
    <property type="protein sequence ID" value="EJL70813.1"/>
    <property type="molecule type" value="Genomic_DNA"/>
</dbReference>
<feature type="chain" id="PRO_5003750105" evidence="2">
    <location>
        <begin position="19"/>
        <end position="139"/>
    </location>
</feature>
<evidence type="ECO:0000313" key="4">
    <source>
        <dbReference type="Proteomes" id="UP000007509"/>
    </source>
</evidence>
<protein>
    <submittedName>
        <fullName evidence="3">Uncharacterized protein</fullName>
    </submittedName>
</protein>
<feature type="region of interest" description="Disordered" evidence="1">
    <location>
        <begin position="67"/>
        <end position="87"/>
    </location>
</feature>